<organism evidence="15 16">
    <name type="scientific">Halobacillus dabanensis</name>
    <dbReference type="NCBI Taxonomy" id="240302"/>
    <lineage>
        <taxon>Bacteria</taxon>
        <taxon>Bacillati</taxon>
        <taxon>Bacillota</taxon>
        <taxon>Bacilli</taxon>
        <taxon>Bacillales</taxon>
        <taxon>Bacillaceae</taxon>
        <taxon>Halobacillus</taxon>
    </lineage>
</organism>
<evidence type="ECO:0000313" key="15">
    <source>
        <dbReference type="EMBL" id="SFJ28920.1"/>
    </source>
</evidence>
<comment type="catalytic activity">
    <reaction evidence="12">
        <text>fluoride(in) = fluoride(out)</text>
        <dbReference type="Rhea" id="RHEA:76159"/>
        <dbReference type="ChEBI" id="CHEBI:17051"/>
    </reaction>
    <physiologicalReaction direction="left-to-right" evidence="12">
        <dbReference type="Rhea" id="RHEA:76160"/>
    </physiologicalReaction>
</comment>
<evidence type="ECO:0000256" key="12">
    <source>
        <dbReference type="ARBA" id="ARBA00035585"/>
    </source>
</evidence>
<keyword evidence="4 14" id="KW-0812">Transmembrane</keyword>
<evidence type="ECO:0000256" key="5">
    <source>
        <dbReference type="ARBA" id="ARBA00022723"/>
    </source>
</evidence>
<sequence>MLLKILLVGIGGFVGAIFRYQISQWIHRFSESDLPVATLFVNGLGSFLLGLVTGLDLSEVWVLLCGTGGLGAFTTFSTFKLEAIQLHFQQKWKTFAVYIITSYGAGIGLAYAGFQIAQWVSSLS</sequence>
<dbReference type="PANTHER" id="PTHR28259">
    <property type="entry name" value="FLUORIDE EXPORT PROTEIN 1-RELATED"/>
    <property type="match status" value="1"/>
</dbReference>
<keyword evidence="10 14" id="KW-0407">Ion channel</keyword>
<dbReference type="GO" id="GO:0005886">
    <property type="term" value="C:plasma membrane"/>
    <property type="evidence" value="ECO:0007669"/>
    <property type="project" value="UniProtKB-SubCell"/>
</dbReference>
<comment type="activity regulation">
    <text evidence="14">Na(+) is not transported, but it plays an essential structural role and its presence is essential for fluoride channel function.</text>
</comment>
<keyword evidence="3 14" id="KW-1003">Cell membrane</keyword>
<comment type="subcellular location">
    <subcellularLocation>
        <location evidence="1 14">Cell membrane</location>
        <topology evidence="1 14">Multi-pass membrane protein</topology>
    </subcellularLocation>
</comment>
<gene>
    <name evidence="14" type="primary">fluC</name>
    <name evidence="14" type="synonym">crcB</name>
    <name evidence="15" type="ORF">SAMN04487936_101543</name>
</gene>
<dbReference type="GO" id="GO:0046872">
    <property type="term" value="F:metal ion binding"/>
    <property type="evidence" value="ECO:0007669"/>
    <property type="project" value="UniProtKB-KW"/>
</dbReference>
<keyword evidence="16" id="KW-1185">Reference proteome</keyword>
<keyword evidence="5 14" id="KW-0479">Metal-binding</keyword>
<accession>A0A1I3Q5H0</accession>
<feature type="transmembrane region" description="Helical" evidence="14">
    <location>
        <begin position="95"/>
        <end position="114"/>
    </location>
</feature>
<dbReference type="RefSeq" id="WP_075034976.1">
    <property type="nucleotide sequence ID" value="NZ_FOSB01000001.1"/>
</dbReference>
<proteinExistence type="inferred from homology"/>
<evidence type="ECO:0000256" key="10">
    <source>
        <dbReference type="ARBA" id="ARBA00023303"/>
    </source>
</evidence>
<dbReference type="HAMAP" id="MF_00454">
    <property type="entry name" value="FluC"/>
    <property type="match status" value="1"/>
</dbReference>
<dbReference type="GO" id="GO:0140114">
    <property type="term" value="P:cellular detoxification of fluoride"/>
    <property type="evidence" value="ECO:0007669"/>
    <property type="project" value="UniProtKB-UniRule"/>
</dbReference>
<evidence type="ECO:0000256" key="6">
    <source>
        <dbReference type="ARBA" id="ARBA00022989"/>
    </source>
</evidence>
<keyword evidence="2 14" id="KW-0813">Transport</keyword>
<evidence type="ECO:0000256" key="14">
    <source>
        <dbReference type="HAMAP-Rule" id="MF_00454"/>
    </source>
</evidence>
<dbReference type="Pfam" id="PF02537">
    <property type="entry name" value="CRCB"/>
    <property type="match status" value="1"/>
</dbReference>
<reference evidence="16" key="1">
    <citation type="submission" date="2016-10" db="EMBL/GenBank/DDBJ databases">
        <authorList>
            <person name="Varghese N."/>
            <person name="Submissions S."/>
        </authorList>
    </citation>
    <scope>NUCLEOTIDE SEQUENCE [LARGE SCALE GENOMIC DNA]</scope>
    <source>
        <strain evidence="16">CGMCC 1.3704</strain>
    </source>
</reference>
<evidence type="ECO:0000256" key="13">
    <source>
        <dbReference type="ARBA" id="ARBA00049940"/>
    </source>
</evidence>
<evidence type="ECO:0000256" key="8">
    <source>
        <dbReference type="ARBA" id="ARBA00023065"/>
    </source>
</evidence>
<keyword evidence="6 14" id="KW-1133">Transmembrane helix</keyword>
<keyword evidence="9 14" id="KW-0472">Membrane</keyword>
<evidence type="ECO:0000256" key="9">
    <source>
        <dbReference type="ARBA" id="ARBA00023136"/>
    </source>
</evidence>
<evidence type="ECO:0000256" key="3">
    <source>
        <dbReference type="ARBA" id="ARBA00022475"/>
    </source>
</evidence>
<feature type="transmembrane region" description="Helical" evidence="14">
    <location>
        <begin position="6"/>
        <end position="22"/>
    </location>
</feature>
<name>A0A1I3Q5H0_HALDA</name>
<evidence type="ECO:0000256" key="7">
    <source>
        <dbReference type="ARBA" id="ARBA00023053"/>
    </source>
</evidence>
<keyword evidence="8 14" id="KW-0406">Ion transport</keyword>
<feature type="binding site" evidence="14">
    <location>
        <position position="71"/>
    </location>
    <ligand>
        <name>Na(+)</name>
        <dbReference type="ChEBI" id="CHEBI:29101"/>
        <note>structural</note>
    </ligand>
</feature>
<dbReference type="AlphaFoldDB" id="A0A1I3Q5H0"/>
<protein>
    <recommendedName>
        <fullName evidence="14">Fluoride-specific ion channel FluC</fullName>
    </recommendedName>
</protein>
<feature type="binding site" evidence="14">
    <location>
        <position position="74"/>
    </location>
    <ligand>
        <name>Na(+)</name>
        <dbReference type="ChEBI" id="CHEBI:29101"/>
        <note>structural</note>
    </ligand>
</feature>
<dbReference type="PANTHER" id="PTHR28259:SF16">
    <property type="entry name" value="FLUORIDE-SPECIFIC ION CHANNEL FLUC 2"/>
    <property type="match status" value="1"/>
</dbReference>
<comment type="function">
    <text evidence="13 14">Fluoride-specific ion channel. Important for reducing fluoride concentration in the cell, thus reducing its toxicity.</text>
</comment>
<dbReference type="InterPro" id="IPR003691">
    <property type="entry name" value="FluC"/>
</dbReference>
<evidence type="ECO:0000256" key="11">
    <source>
        <dbReference type="ARBA" id="ARBA00035120"/>
    </source>
</evidence>
<keyword evidence="7 14" id="KW-0915">Sodium</keyword>
<dbReference type="OrthoDB" id="9815830at2"/>
<evidence type="ECO:0000256" key="2">
    <source>
        <dbReference type="ARBA" id="ARBA00022448"/>
    </source>
</evidence>
<evidence type="ECO:0000256" key="1">
    <source>
        <dbReference type="ARBA" id="ARBA00004651"/>
    </source>
</evidence>
<dbReference type="GO" id="GO:0062054">
    <property type="term" value="F:fluoride channel activity"/>
    <property type="evidence" value="ECO:0007669"/>
    <property type="project" value="UniProtKB-UniRule"/>
</dbReference>
<dbReference type="Proteomes" id="UP000183557">
    <property type="component" value="Unassembled WGS sequence"/>
</dbReference>
<feature type="transmembrane region" description="Helical" evidence="14">
    <location>
        <begin position="34"/>
        <end position="55"/>
    </location>
</feature>
<evidence type="ECO:0000256" key="4">
    <source>
        <dbReference type="ARBA" id="ARBA00022692"/>
    </source>
</evidence>
<evidence type="ECO:0000313" key="16">
    <source>
        <dbReference type="Proteomes" id="UP000183557"/>
    </source>
</evidence>
<dbReference type="EMBL" id="FOSB01000001">
    <property type="protein sequence ID" value="SFJ28920.1"/>
    <property type="molecule type" value="Genomic_DNA"/>
</dbReference>
<feature type="transmembrane region" description="Helical" evidence="14">
    <location>
        <begin position="61"/>
        <end position="83"/>
    </location>
</feature>
<comment type="similarity">
    <text evidence="11 14">Belongs to the fluoride channel Fluc/FEX (TC 1.A.43) family.</text>
</comment>